<feature type="region of interest" description="Disordered" evidence="1">
    <location>
        <begin position="581"/>
        <end position="603"/>
    </location>
</feature>
<sequence length="613" mass="65406">MGTNDQILLQKWLLQYDFPRSESVACSSESQRFMNNKSKGKFVHLYPRTIVSTWILVLLVASSCHVVLSQYTPYSLVTQTIHQSFGGSGVPVSSLTPIVPTYAIPSSAPGPSALTIIPSTAAVHSHEVYFIAAPTNDTVSDDDTPSDEETKSPLINRRFGGMPSVNIIHVHPTPASGGVNQVPLTGTPSGFNLGGLPSVPIINSPSIIPFGGLSPITFNSSPTMQPYGVTVSMPSTNTLSALPLGTLSPIQLSGYPMTASYGGQPSNQFTSSPSAIAFGSSPSIQLSNSPTTLPVDGLPSVQFTSAPATAPFRVGVTSILTSPPSMVPFTGQPMLGANADPNQFFKMMQGLGGLQVNQPSTAAIGNAPSGYLQMSTSPQFLWNSAVNPISSNSATGVTPQPSLNQFSNIPQAVGTPSDFLREYLKGLKDGFEASHSRFKSAESLWSPSTTFGSSQDAQTVAGTNTNSICDYAKHNCPPANPQSQFSQYPFQQQPSMGMLGSPEAGYQQGVRYPQHNDVPFQAPSRLSEGLERPLQYGEYITPQSVEHFVISGQSMRSFPQQTPPTLTGFTAQPPLDYQSVTHQQHLSQIPPQSHSHSNAPYAPAYFQDMPRQF</sequence>
<dbReference type="EMBL" id="JWZT01000165">
    <property type="protein sequence ID" value="KII74942.1"/>
    <property type="molecule type" value="Genomic_DNA"/>
</dbReference>
<accession>A0A0C2NLM9</accession>
<comment type="caution">
    <text evidence="2">The sequence shown here is derived from an EMBL/GenBank/DDBJ whole genome shotgun (WGS) entry which is preliminary data.</text>
</comment>
<dbReference type="Proteomes" id="UP000031668">
    <property type="component" value="Unassembled WGS sequence"/>
</dbReference>
<name>A0A0C2NLM9_THEKT</name>
<evidence type="ECO:0000313" key="3">
    <source>
        <dbReference type="Proteomes" id="UP000031668"/>
    </source>
</evidence>
<evidence type="ECO:0000313" key="2">
    <source>
        <dbReference type="EMBL" id="KII74942.1"/>
    </source>
</evidence>
<gene>
    <name evidence="2" type="ORF">RF11_01244</name>
</gene>
<keyword evidence="3" id="KW-1185">Reference proteome</keyword>
<feature type="region of interest" description="Disordered" evidence="1">
    <location>
        <begin position="136"/>
        <end position="156"/>
    </location>
</feature>
<reference evidence="2 3" key="1">
    <citation type="journal article" date="2014" name="Genome Biol. Evol.">
        <title>The genome of the myxosporean Thelohanellus kitauei shows adaptations to nutrient acquisition within its fish host.</title>
        <authorList>
            <person name="Yang Y."/>
            <person name="Xiong J."/>
            <person name="Zhou Z."/>
            <person name="Huo F."/>
            <person name="Miao W."/>
            <person name="Ran C."/>
            <person name="Liu Y."/>
            <person name="Zhang J."/>
            <person name="Feng J."/>
            <person name="Wang M."/>
            <person name="Wang M."/>
            <person name="Wang L."/>
            <person name="Yao B."/>
        </authorList>
    </citation>
    <scope>NUCLEOTIDE SEQUENCE [LARGE SCALE GENOMIC DNA]</scope>
    <source>
        <strain evidence="2">Wuqing</strain>
    </source>
</reference>
<dbReference type="AlphaFoldDB" id="A0A0C2NLM9"/>
<proteinExistence type="predicted"/>
<evidence type="ECO:0000256" key="1">
    <source>
        <dbReference type="SAM" id="MobiDB-lite"/>
    </source>
</evidence>
<organism evidence="2 3">
    <name type="scientific">Thelohanellus kitauei</name>
    <name type="common">Myxosporean</name>
    <dbReference type="NCBI Taxonomy" id="669202"/>
    <lineage>
        <taxon>Eukaryota</taxon>
        <taxon>Metazoa</taxon>
        <taxon>Cnidaria</taxon>
        <taxon>Myxozoa</taxon>
        <taxon>Myxosporea</taxon>
        <taxon>Bivalvulida</taxon>
        <taxon>Platysporina</taxon>
        <taxon>Myxobolidae</taxon>
        <taxon>Thelohanellus</taxon>
    </lineage>
</organism>
<feature type="compositionally biased region" description="Polar residues" evidence="1">
    <location>
        <begin position="581"/>
        <end position="598"/>
    </location>
</feature>
<protein>
    <submittedName>
        <fullName evidence="2">Uncharacterized protein</fullName>
    </submittedName>
</protein>